<comment type="subunit">
    <text evidence="2">Interacts with COX5B; this interaction may contribute to localize PYROXD2 to the inner face of the inner mitochondrial membrane.</text>
</comment>
<dbReference type="Proteomes" id="UP001550853">
    <property type="component" value="Unassembled WGS sequence"/>
</dbReference>
<dbReference type="Pfam" id="PF01593">
    <property type="entry name" value="Amino_oxidase"/>
    <property type="match status" value="1"/>
</dbReference>
<organism evidence="5 6">
    <name type="scientific">Streptomyces catenulae</name>
    <dbReference type="NCBI Taxonomy" id="66875"/>
    <lineage>
        <taxon>Bacteria</taxon>
        <taxon>Bacillati</taxon>
        <taxon>Actinomycetota</taxon>
        <taxon>Actinomycetes</taxon>
        <taxon>Kitasatosporales</taxon>
        <taxon>Streptomycetaceae</taxon>
        <taxon>Streptomyces</taxon>
    </lineage>
</organism>
<dbReference type="RefSeq" id="WP_051739578.1">
    <property type="nucleotide sequence ID" value="NZ_JBEZVI010000009.1"/>
</dbReference>
<accession>A0ABV2YZD4</accession>
<evidence type="ECO:0000256" key="3">
    <source>
        <dbReference type="ARBA" id="ARBA00040298"/>
    </source>
</evidence>
<evidence type="ECO:0000256" key="2">
    <source>
        <dbReference type="ARBA" id="ARBA00038825"/>
    </source>
</evidence>
<dbReference type="EMBL" id="JBEZVI010000009">
    <property type="protein sequence ID" value="MEU3711102.1"/>
    <property type="molecule type" value="Genomic_DNA"/>
</dbReference>
<dbReference type="Gene3D" id="3.50.50.60">
    <property type="entry name" value="FAD/NAD(P)-binding domain"/>
    <property type="match status" value="2"/>
</dbReference>
<dbReference type="InterPro" id="IPR036188">
    <property type="entry name" value="FAD/NAD-bd_sf"/>
</dbReference>
<evidence type="ECO:0000259" key="4">
    <source>
        <dbReference type="Pfam" id="PF01593"/>
    </source>
</evidence>
<feature type="domain" description="Amine oxidase" evidence="4">
    <location>
        <begin position="17"/>
        <end position="334"/>
    </location>
</feature>
<protein>
    <recommendedName>
        <fullName evidence="3">Pyridine nucleotide-disulfide oxidoreductase domain-containing protein 2</fullName>
    </recommendedName>
</protein>
<name>A0ABV2YZD4_9ACTN</name>
<dbReference type="PANTHER" id="PTHR10668:SF105">
    <property type="entry name" value="DEHYDROGENASE-RELATED"/>
    <property type="match status" value="1"/>
</dbReference>
<comment type="function">
    <text evidence="1">Probable oxidoreductase that may play a role as regulator of mitochondrial function.</text>
</comment>
<dbReference type="InterPro" id="IPR002937">
    <property type="entry name" value="Amino_oxidase"/>
</dbReference>
<gene>
    <name evidence="5" type="ORF">AB0E61_13515</name>
</gene>
<dbReference type="PANTHER" id="PTHR10668">
    <property type="entry name" value="PHYTOENE DEHYDROGENASE"/>
    <property type="match status" value="1"/>
</dbReference>
<keyword evidence="6" id="KW-1185">Reference proteome</keyword>
<comment type="caution">
    <text evidence="5">The sequence shown here is derived from an EMBL/GenBank/DDBJ whole genome shotgun (WGS) entry which is preliminary data.</text>
</comment>
<reference evidence="5 6" key="1">
    <citation type="submission" date="2024-06" db="EMBL/GenBank/DDBJ databases">
        <title>The Natural Products Discovery Center: Release of the First 8490 Sequenced Strains for Exploring Actinobacteria Biosynthetic Diversity.</title>
        <authorList>
            <person name="Kalkreuter E."/>
            <person name="Kautsar S.A."/>
            <person name="Yang D."/>
            <person name="Bader C.D."/>
            <person name="Teijaro C.N."/>
            <person name="Fluegel L."/>
            <person name="Davis C.M."/>
            <person name="Simpson J.R."/>
            <person name="Lauterbach L."/>
            <person name="Steele A.D."/>
            <person name="Gui C."/>
            <person name="Meng S."/>
            <person name="Li G."/>
            <person name="Viehrig K."/>
            <person name="Ye F."/>
            <person name="Su P."/>
            <person name="Kiefer A.F."/>
            <person name="Nichols A."/>
            <person name="Cepeda A.J."/>
            <person name="Yan W."/>
            <person name="Fan B."/>
            <person name="Jiang Y."/>
            <person name="Adhikari A."/>
            <person name="Zheng C.-J."/>
            <person name="Schuster L."/>
            <person name="Cowan T.M."/>
            <person name="Smanski M.J."/>
            <person name="Chevrette M.G."/>
            <person name="De Carvalho L.P.S."/>
            <person name="Shen B."/>
        </authorList>
    </citation>
    <scope>NUCLEOTIDE SEQUENCE [LARGE SCALE GENOMIC DNA]</scope>
    <source>
        <strain evidence="5 6">NPDC033039</strain>
    </source>
</reference>
<evidence type="ECO:0000313" key="5">
    <source>
        <dbReference type="EMBL" id="MEU3711102.1"/>
    </source>
</evidence>
<sequence>MTEHSDVVVIGAGHNALIAAAYLARAGLAVTVLEEQDEVGGGTSTGALTLPGFADDLASTFHMYAQLNPAVGEDELGLVAEYGLRYAAPSPALVSCHGDSGPVAVELGAEATADAIGRYSRADAQAFTQMLAEYEPLLPERVRRSTVPPGTGKPTDEDAARRLDALAARDGFGVVHERFEDDRTRALLLGFASAIGNLGRPGTGFVPAEFALLLTRTLGVIPVGGSAALPRALTACIRANGGQVLCGRRVTRIAVENGRATAAETAGGERFTAGRAVLSAAHVTQLAGLLGPDVQLPPEFGELSHWSNGASVLQVHLALREAPQLPAPGGALRPVTTTFGTLSGLTAQWRDVAAGVLSGDDRMMVALAPSVADPTRVPEGLASVRLFTYAPYRLNGDPAGWADEKERYAQRLVEVYARHVTGYTPGDELARSVHSPVDLAAANRHFVEGGYMGGEMIPSQLGTNRPVPGWSSYRMPVPGLYQTGACTHPGGGVSGWPGRNAAQVLLDDLGIGSGTVLRHGGDLRLPRIPAVPARD</sequence>
<evidence type="ECO:0000256" key="1">
    <source>
        <dbReference type="ARBA" id="ARBA00037217"/>
    </source>
</evidence>
<dbReference type="SUPFAM" id="SSF51905">
    <property type="entry name" value="FAD/NAD(P)-binding domain"/>
    <property type="match status" value="1"/>
</dbReference>
<proteinExistence type="predicted"/>
<evidence type="ECO:0000313" key="6">
    <source>
        <dbReference type="Proteomes" id="UP001550853"/>
    </source>
</evidence>